<organism evidence="2 3">
    <name type="scientific">Microvirga thermotolerans</name>
    <dbReference type="NCBI Taxonomy" id="2651334"/>
    <lineage>
        <taxon>Bacteria</taxon>
        <taxon>Pseudomonadati</taxon>
        <taxon>Pseudomonadota</taxon>
        <taxon>Alphaproteobacteria</taxon>
        <taxon>Hyphomicrobiales</taxon>
        <taxon>Methylobacteriaceae</taxon>
        <taxon>Microvirga</taxon>
    </lineage>
</organism>
<evidence type="ECO:0000313" key="2">
    <source>
        <dbReference type="EMBL" id="QFU17242.1"/>
    </source>
</evidence>
<proteinExistence type="predicted"/>
<sequence>MSGLDILGFVAALLTTLCWLPQAFRTIRTKDTKSLSLATQSAFTLGVGLWLIYGIVAGNAPIIFANSVTFVLVALILAMKLRYG</sequence>
<dbReference type="GO" id="GO:0016020">
    <property type="term" value="C:membrane"/>
    <property type="evidence" value="ECO:0007669"/>
    <property type="project" value="InterPro"/>
</dbReference>
<dbReference type="Pfam" id="PF03083">
    <property type="entry name" value="MtN3_slv"/>
    <property type="match status" value="1"/>
</dbReference>
<accession>A0A5P9JWQ0</accession>
<protein>
    <recommendedName>
        <fullName evidence="4">Glutathione synthetase</fullName>
    </recommendedName>
</protein>
<dbReference type="RefSeq" id="WP_152586878.1">
    <property type="nucleotide sequence ID" value="NZ_CP045423.1"/>
</dbReference>
<evidence type="ECO:0000313" key="3">
    <source>
        <dbReference type="Proteomes" id="UP000325614"/>
    </source>
</evidence>
<dbReference type="AlphaFoldDB" id="A0A5P9JWQ0"/>
<dbReference type="Proteomes" id="UP000325614">
    <property type="component" value="Chromosome"/>
</dbReference>
<dbReference type="KEGG" id="mico:GDR74_13990"/>
<feature type="transmembrane region" description="Helical" evidence="1">
    <location>
        <begin position="36"/>
        <end position="56"/>
    </location>
</feature>
<keyword evidence="3" id="KW-1185">Reference proteome</keyword>
<gene>
    <name evidence="2" type="ORF">GDR74_13990</name>
</gene>
<dbReference type="NCBIfam" id="NF037968">
    <property type="entry name" value="SemiSWEET_2"/>
    <property type="match status" value="1"/>
</dbReference>
<dbReference type="EMBL" id="CP045423">
    <property type="protein sequence ID" value="QFU17242.1"/>
    <property type="molecule type" value="Genomic_DNA"/>
</dbReference>
<evidence type="ECO:0008006" key="4">
    <source>
        <dbReference type="Google" id="ProtNLM"/>
    </source>
</evidence>
<dbReference type="GO" id="GO:0051119">
    <property type="term" value="F:sugar transmembrane transporter activity"/>
    <property type="evidence" value="ECO:0007669"/>
    <property type="project" value="InterPro"/>
</dbReference>
<dbReference type="InterPro" id="IPR004316">
    <property type="entry name" value="SWEET_rpt"/>
</dbReference>
<feature type="transmembrane region" description="Helical" evidence="1">
    <location>
        <begin position="6"/>
        <end position="24"/>
    </location>
</feature>
<name>A0A5P9JWQ0_9HYPH</name>
<keyword evidence="1" id="KW-0812">Transmembrane</keyword>
<keyword evidence="1" id="KW-0472">Membrane</keyword>
<dbReference type="InterPro" id="IPR047662">
    <property type="entry name" value="SemiSWEET"/>
</dbReference>
<reference evidence="2 3" key="1">
    <citation type="submission" date="2019-10" db="EMBL/GenBank/DDBJ databases">
        <title>Isolation, Identification of Microvirga thermotolerans HR1, a novel thermophilic bacterium and Comparative Genomics of the genus Microvirga.</title>
        <authorList>
            <person name="Li J."/>
            <person name="Zhang W."/>
            <person name="Lin M."/>
            <person name="Wang J."/>
        </authorList>
    </citation>
    <scope>NUCLEOTIDE SEQUENCE [LARGE SCALE GENOMIC DNA]</scope>
    <source>
        <strain evidence="2 3">HR1</strain>
    </source>
</reference>
<evidence type="ECO:0000256" key="1">
    <source>
        <dbReference type="SAM" id="Phobius"/>
    </source>
</evidence>
<keyword evidence="1" id="KW-1133">Transmembrane helix</keyword>
<dbReference type="Gene3D" id="1.20.1280.290">
    <property type="match status" value="1"/>
</dbReference>
<feature type="transmembrane region" description="Helical" evidence="1">
    <location>
        <begin position="62"/>
        <end position="81"/>
    </location>
</feature>